<comment type="caution">
    <text evidence="1">The sequence shown here is derived from an EMBL/GenBank/DDBJ whole genome shotgun (WGS) entry which is preliminary data.</text>
</comment>
<reference evidence="1 2" key="1">
    <citation type="submission" date="2018-03" db="EMBL/GenBank/DDBJ databases">
        <title>Genomic Encyclopedia of Archaeal and Bacterial Type Strains, Phase II (KMG-II): from individual species to whole genera.</title>
        <authorList>
            <person name="Goeker M."/>
        </authorList>
    </citation>
    <scope>NUCLEOTIDE SEQUENCE [LARGE SCALE GENOMIC DNA]</scope>
    <source>
        <strain evidence="1 2">DSM 100673</strain>
    </source>
</reference>
<organism evidence="1 2">
    <name type="scientific">Shimia abyssi</name>
    <dbReference type="NCBI Taxonomy" id="1662395"/>
    <lineage>
        <taxon>Bacteria</taxon>
        <taxon>Pseudomonadati</taxon>
        <taxon>Pseudomonadota</taxon>
        <taxon>Alphaproteobacteria</taxon>
        <taxon>Rhodobacterales</taxon>
        <taxon>Roseobacteraceae</taxon>
    </lineage>
</organism>
<evidence type="ECO:0000313" key="1">
    <source>
        <dbReference type="EMBL" id="PSL22372.1"/>
    </source>
</evidence>
<accession>A0A2P8FKZ2</accession>
<evidence type="ECO:0000313" key="2">
    <source>
        <dbReference type="Proteomes" id="UP000240418"/>
    </source>
</evidence>
<dbReference type="RefSeq" id="WP_106607024.1">
    <property type="nucleotide sequence ID" value="NZ_PYGJ01000001.1"/>
</dbReference>
<protein>
    <submittedName>
        <fullName evidence="1">Uncharacterized protein</fullName>
    </submittedName>
</protein>
<sequence>MRLAFAAILVLVAWFSVLLPLSAQEAVDDLLTAYFDALEGKSEEALEHASNAVLRFGQGGQIDADGIVAMIAIRRASVRASAMRRLLVADINNDGWVTIHEAAEVVA</sequence>
<dbReference type="AlphaFoldDB" id="A0A2P8FKZ2"/>
<dbReference type="Proteomes" id="UP000240418">
    <property type="component" value="Unassembled WGS sequence"/>
</dbReference>
<gene>
    <name evidence="1" type="ORF">CLV88_101801</name>
</gene>
<proteinExistence type="predicted"/>
<name>A0A2P8FKZ2_9RHOB</name>
<keyword evidence="2" id="KW-1185">Reference proteome</keyword>
<dbReference type="EMBL" id="PYGJ01000001">
    <property type="protein sequence ID" value="PSL22372.1"/>
    <property type="molecule type" value="Genomic_DNA"/>
</dbReference>